<reference evidence="1 2" key="1">
    <citation type="submission" date="2021-06" db="EMBL/GenBank/DDBJ databases">
        <title>Caerostris extrusa draft genome.</title>
        <authorList>
            <person name="Kono N."/>
            <person name="Arakawa K."/>
        </authorList>
    </citation>
    <scope>NUCLEOTIDE SEQUENCE [LARGE SCALE GENOMIC DNA]</scope>
</reference>
<comment type="caution">
    <text evidence="1">The sequence shown here is derived from an EMBL/GenBank/DDBJ whole genome shotgun (WGS) entry which is preliminary data.</text>
</comment>
<keyword evidence="2" id="KW-1185">Reference proteome</keyword>
<evidence type="ECO:0000313" key="1">
    <source>
        <dbReference type="EMBL" id="GIX77969.1"/>
    </source>
</evidence>
<evidence type="ECO:0000313" key="2">
    <source>
        <dbReference type="Proteomes" id="UP001054945"/>
    </source>
</evidence>
<dbReference type="Proteomes" id="UP001054945">
    <property type="component" value="Unassembled WGS sequence"/>
</dbReference>
<gene>
    <name evidence="1" type="ORF">CEXT_493541</name>
</gene>
<proteinExistence type="predicted"/>
<protein>
    <submittedName>
        <fullName evidence="1">Uncharacterized protein</fullName>
    </submittedName>
</protein>
<accession>A0AAV4N3J2</accession>
<sequence>MLITLSGEMLNMFPVDAQHHRAIIQYLREKNIEFIVITPKSERPLKVVLKDRHHNTPIEEINQVLVLKWFEDVKITNMD</sequence>
<organism evidence="1 2">
    <name type="scientific">Caerostris extrusa</name>
    <name type="common">Bark spider</name>
    <name type="synonym">Caerostris bankana</name>
    <dbReference type="NCBI Taxonomy" id="172846"/>
    <lineage>
        <taxon>Eukaryota</taxon>
        <taxon>Metazoa</taxon>
        <taxon>Ecdysozoa</taxon>
        <taxon>Arthropoda</taxon>
        <taxon>Chelicerata</taxon>
        <taxon>Arachnida</taxon>
        <taxon>Araneae</taxon>
        <taxon>Araneomorphae</taxon>
        <taxon>Entelegynae</taxon>
        <taxon>Araneoidea</taxon>
        <taxon>Araneidae</taxon>
        <taxon>Caerostris</taxon>
    </lineage>
</organism>
<dbReference type="AlphaFoldDB" id="A0AAV4N3J2"/>
<name>A0AAV4N3J2_CAEEX</name>
<dbReference type="EMBL" id="BPLR01020367">
    <property type="protein sequence ID" value="GIX77969.1"/>
    <property type="molecule type" value="Genomic_DNA"/>
</dbReference>